<dbReference type="PANTHER" id="PTHR34614:SF2">
    <property type="entry name" value="TRANSPOSASE IS4-LIKE DOMAIN-CONTAINING PROTEIN"/>
    <property type="match status" value="1"/>
</dbReference>
<dbReference type="EMBL" id="BARU01024081">
    <property type="protein sequence ID" value="GAH47516.1"/>
    <property type="molecule type" value="Genomic_DNA"/>
</dbReference>
<comment type="caution">
    <text evidence="1">The sequence shown here is derived from an EMBL/GenBank/DDBJ whole genome shotgun (WGS) entry which is preliminary data.</text>
</comment>
<dbReference type="AlphaFoldDB" id="X1FPD6"/>
<sequence>MASLIKKKKGKRLYYYMVESKRVNGKPRIVNQTYLGPVERVVRILSEYPKRVEPKEVEHLNFGLLAALLSLAKRINLVDTINRHTSKRRQGISIGDYVLLIVLNRCIDPKSKRSLYTWYKKSFLPRIFGFPSSLLDSQNFWDHMEKLDRFDIEAIELEVCNSLIENFDIHLEALIYDTTNFFTYIAEDNEKSKLAEHGKNKAKRNDLRQVNLALLVTKDFGIPLLHLLYEGSRHDAKLFPEITEELVRRYQ</sequence>
<name>X1FPD6_9ZZZZ</name>
<evidence type="ECO:0008006" key="2">
    <source>
        <dbReference type="Google" id="ProtNLM"/>
    </source>
</evidence>
<reference evidence="1" key="1">
    <citation type="journal article" date="2014" name="Front. Microbiol.">
        <title>High frequency of phylogenetically diverse reductive dehalogenase-homologous genes in deep subseafloor sedimentary metagenomes.</title>
        <authorList>
            <person name="Kawai M."/>
            <person name="Futagami T."/>
            <person name="Toyoda A."/>
            <person name="Takaki Y."/>
            <person name="Nishi S."/>
            <person name="Hori S."/>
            <person name="Arai W."/>
            <person name="Tsubouchi T."/>
            <person name="Morono Y."/>
            <person name="Uchiyama I."/>
            <person name="Ito T."/>
            <person name="Fujiyama A."/>
            <person name="Inagaki F."/>
            <person name="Takami H."/>
        </authorList>
    </citation>
    <scope>NUCLEOTIDE SEQUENCE</scope>
    <source>
        <strain evidence="1">Expedition CK06-06</strain>
    </source>
</reference>
<feature type="non-terminal residue" evidence="1">
    <location>
        <position position="251"/>
    </location>
</feature>
<organism evidence="1">
    <name type="scientific">marine sediment metagenome</name>
    <dbReference type="NCBI Taxonomy" id="412755"/>
    <lineage>
        <taxon>unclassified sequences</taxon>
        <taxon>metagenomes</taxon>
        <taxon>ecological metagenomes</taxon>
    </lineage>
</organism>
<evidence type="ECO:0000313" key="1">
    <source>
        <dbReference type="EMBL" id="GAH47516.1"/>
    </source>
</evidence>
<dbReference type="NCBIfam" id="NF033559">
    <property type="entry name" value="transpos_IS1634"/>
    <property type="match status" value="1"/>
</dbReference>
<accession>X1FPD6</accession>
<gene>
    <name evidence="1" type="ORF">S03H2_39004</name>
</gene>
<dbReference type="InterPro" id="IPR047654">
    <property type="entry name" value="IS1634_transpos"/>
</dbReference>
<dbReference type="PANTHER" id="PTHR34614">
    <property type="match status" value="1"/>
</dbReference>
<proteinExistence type="predicted"/>
<protein>
    <recommendedName>
        <fullName evidence="2">Transposase IS4-like domain-containing protein</fullName>
    </recommendedName>
</protein>